<dbReference type="PANTHER" id="PTHR46513:SF13">
    <property type="entry name" value="EGF-LIKE DOMAIN-CONTAINING PROTEIN"/>
    <property type="match status" value="1"/>
</dbReference>
<reference evidence="2" key="1">
    <citation type="submission" date="2022-11" db="EMBL/GenBank/DDBJ databases">
        <title>Centuries of genome instability and evolution in soft-shell clam transmissible cancer (bioRxiv).</title>
        <authorList>
            <person name="Hart S.F.M."/>
            <person name="Yonemitsu M.A."/>
            <person name="Giersch R.M."/>
            <person name="Beal B.F."/>
            <person name="Arriagada G."/>
            <person name="Davis B.W."/>
            <person name="Ostrander E.A."/>
            <person name="Goff S.P."/>
            <person name="Metzger M.J."/>
        </authorList>
    </citation>
    <scope>NUCLEOTIDE SEQUENCE</scope>
    <source>
        <strain evidence="2">MELC-2E11</strain>
        <tissue evidence="2">Siphon/mantle</tissue>
    </source>
</reference>
<dbReference type="SMART" id="SM00135">
    <property type="entry name" value="LY"/>
    <property type="match status" value="2"/>
</dbReference>
<protein>
    <submittedName>
        <fullName evidence="2">LRP2-like protein</fullName>
    </submittedName>
</protein>
<name>A0ABY7EM79_MYAAR</name>
<organism evidence="2 3">
    <name type="scientific">Mya arenaria</name>
    <name type="common">Soft-shell clam</name>
    <dbReference type="NCBI Taxonomy" id="6604"/>
    <lineage>
        <taxon>Eukaryota</taxon>
        <taxon>Metazoa</taxon>
        <taxon>Spiralia</taxon>
        <taxon>Lophotrochozoa</taxon>
        <taxon>Mollusca</taxon>
        <taxon>Bivalvia</taxon>
        <taxon>Autobranchia</taxon>
        <taxon>Heteroconchia</taxon>
        <taxon>Euheterodonta</taxon>
        <taxon>Imparidentia</taxon>
        <taxon>Neoheterodontei</taxon>
        <taxon>Myida</taxon>
        <taxon>Myoidea</taxon>
        <taxon>Myidae</taxon>
        <taxon>Mya</taxon>
    </lineage>
</organism>
<dbReference type="InterPro" id="IPR000033">
    <property type="entry name" value="LDLR_classB_rpt"/>
</dbReference>
<proteinExistence type="predicted"/>
<dbReference type="PROSITE" id="PS51120">
    <property type="entry name" value="LDLRB"/>
    <property type="match status" value="2"/>
</dbReference>
<dbReference type="Proteomes" id="UP001164746">
    <property type="component" value="Chromosome 7"/>
</dbReference>
<accession>A0ABY7EM79</accession>
<dbReference type="SUPFAM" id="SSF63825">
    <property type="entry name" value="YWTD domain"/>
    <property type="match status" value="1"/>
</dbReference>
<keyword evidence="3" id="KW-1185">Reference proteome</keyword>
<evidence type="ECO:0000313" key="3">
    <source>
        <dbReference type="Proteomes" id="UP001164746"/>
    </source>
</evidence>
<dbReference type="InterPro" id="IPR011042">
    <property type="entry name" value="6-blade_b-propeller_TolB-like"/>
</dbReference>
<feature type="repeat" description="LDL-receptor class B" evidence="1">
    <location>
        <begin position="18"/>
        <end position="60"/>
    </location>
</feature>
<gene>
    <name evidence="2" type="ORF">MAR_035180</name>
</gene>
<evidence type="ECO:0000313" key="2">
    <source>
        <dbReference type="EMBL" id="WAR10104.1"/>
    </source>
</evidence>
<dbReference type="InterPro" id="IPR050778">
    <property type="entry name" value="Cueball_EGF_LRP_Nidogen"/>
</dbReference>
<evidence type="ECO:0000256" key="1">
    <source>
        <dbReference type="PROSITE-ProRule" id="PRU00461"/>
    </source>
</evidence>
<dbReference type="PANTHER" id="PTHR46513">
    <property type="entry name" value="VITELLOGENIN RECEPTOR-LIKE PROTEIN-RELATED-RELATED"/>
    <property type="match status" value="1"/>
</dbReference>
<sequence length="243" mass="26746">VFHTSGPIEDLAVDWIGENLYWTDTNLETVNVGSLSRLVRMTLFSTNVSSPKGIAVDPSDRLLFWVDTGSELRIERAGLDGSDRVAIITTDIHYPTKEADFLVVAYQKGIAMYNITGSFRYQLPMFPSSNMKNVVSIASNDIKKELLVIQSSDDKNQSVTRVDVVQGNSSSYSEHTFIGKPSSVAYDSVTGNLWMTKTDEGTIVVSRRDSDGKTTYMKVVLNNMGRNTDCVAPTAIAINTRVG</sequence>
<dbReference type="EMBL" id="CP111018">
    <property type="protein sequence ID" value="WAR10104.1"/>
    <property type="molecule type" value="Genomic_DNA"/>
</dbReference>
<dbReference type="Pfam" id="PF00058">
    <property type="entry name" value="Ldl_recept_b"/>
    <property type="match status" value="2"/>
</dbReference>
<dbReference type="Gene3D" id="2.120.10.30">
    <property type="entry name" value="TolB, C-terminal domain"/>
    <property type="match status" value="2"/>
</dbReference>
<feature type="repeat" description="LDL-receptor class B" evidence="1">
    <location>
        <begin position="61"/>
        <end position="95"/>
    </location>
</feature>
<feature type="non-terminal residue" evidence="2">
    <location>
        <position position="1"/>
    </location>
</feature>